<protein>
    <submittedName>
        <fullName evidence="4">NADH-dependent flavin oxidoreductase</fullName>
    </submittedName>
</protein>
<feature type="domain" description="NADH:flavin oxidoreductase/NADH oxidase N-terminal" evidence="3">
    <location>
        <begin position="3"/>
        <end position="336"/>
    </location>
</feature>
<dbReference type="InterPro" id="IPR013785">
    <property type="entry name" value="Aldolase_TIM"/>
</dbReference>
<keyword evidence="1" id="KW-0285">Flavoprotein</keyword>
<dbReference type="PANTHER" id="PTHR43656">
    <property type="entry name" value="BINDING OXIDOREDUCTASE, PUTATIVE (AFU_ORTHOLOGUE AFUA_2G08260)-RELATED"/>
    <property type="match status" value="1"/>
</dbReference>
<accession>A0A9W6FQY2</accession>
<dbReference type="AlphaFoldDB" id="A0A9W6FQY2"/>
<evidence type="ECO:0000313" key="4">
    <source>
        <dbReference type="EMBL" id="GLI32972.1"/>
    </source>
</evidence>
<dbReference type="EMBL" id="BSDR01000001">
    <property type="protein sequence ID" value="GLI32972.1"/>
    <property type="molecule type" value="Genomic_DNA"/>
</dbReference>
<keyword evidence="2" id="KW-0560">Oxidoreductase</keyword>
<dbReference type="Gene3D" id="3.20.20.70">
    <property type="entry name" value="Aldolase class I"/>
    <property type="match status" value="1"/>
</dbReference>
<evidence type="ECO:0000256" key="1">
    <source>
        <dbReference type="ARBA" id="ARBA00022630"/>
    </source>
</evidence>
<reference evidence="4" key="1">
    <citation type="submission" date="2022-12" db="EMBL/GenBank/DDBJ databases">
        <title>Reference genome sequencing for broad-spectrum identification of bacterial and archaeal isolates by mass spectrometry.</title>
        <authorList>
            <person name="Sekiguchi Y."/>
            <person name="Tourlousse D.M."/>
        </authorList>
    </citation>
    <scope>NUCLEOTIDE SEQUENCE</scope>
    <source>
        <strain evidence="4">ASRB1</strain>
    </source>
</reference>
<evidence type="ECO:0000313" key="5">
    <source>
        <dbReference type="Proteomes" id="UP001144372"/>
    </source>
</evidence>
<dbReference type="PANTHER" id="PTHR43656:SF2">
    <property type="entry name" value="BINDING OXIDOREDUCTASE, PUTATIVE (AFU_ORTHOLOGUE AFUA_2G08260)-RELATED"/>
    <property type="match status" value="1"/>
</dbReference>
<dbReference type="RefSeq" id="WP_281791989.1">
    <property type="nucleotide sequence ID" value="NZ_BSDR01000001.1"/>
</dbReference>
<dbReference type="InterPro" id="IPR051799">
    <property type="entry name" value="NADH_flavin_oxidoreductase"/>
</dbReference>
<evidence type="ECO:0000256" key="2">
    <source>
        <dbReference type="ARBA" id="ARBA00023002"/>
    </source>
</evidence>
<comment type="caution">
    <text evidence="4">The sequence shown here is derived from an EMBL/GenBank/DDBJ whole genome shotgun (WGS) entry which is preliminary data.</text>
</comment>
<dbReference type="InterPro" id="IPR001155">
    <property type="entry name" value="OxRdtase_FMN_N"/>
</dbReference>
<dbReference type="Proteomes" id="UP001144372">
    <property type="component" value="Unassembled WGS sequence"/>
</dbReference>
<proteinExistence type="predicted"/>
<dbReference type="Pfam" id="PF00724">
    <property type="entry name" value="Oxidored_FMN"/>
    <property type="match status" value="1"/>
</dbReference>
<dbReference type="CDD" id="cd02803">
    <property type="entry name" value="OYE_like_FMN_family"/>
    <property type="match status" value="1"/>
</dbReference>
<dbReference type="GO" id="GO:0016491">
    <property type="term" value="F:oxidoreductase activity"/>
    <property type="evidence" value="ECO:0007669"/>
    <property type="project" value="UniProtKB-KW"/>
</dbReference>
<name>A0A9W6FQY2_9BACT</name>
<dbReference type="SUPFAM" id="SSF51395">
    <property type="entry name" value="FMN-linked oxidoreductases"/>
    <property type="match status" value="1"/>
</dbReference>
<organism evidence="4 5">
    <name type="scientific">Desulforhabdus amnigena</name>
    <dbReference type="NCBI Taxonomy" id="40218"/>
    <lineage>
        <taxon>Bacteria</taxon>
        <taxon>Pseudomonadati</taxon>
        <taxon>Thermodesulfobacteriota</taxon>
        <taxon>Syntrophobacteria</taxon>
        <taxon>Syntrophobacterales</taxon>
        <taxon>Syntrophobacteraceae</taxon>
        <taxon>Desulforhabdus</taxon>
    </lineage>
</organism>
<gene>
    <name evidence="4" type="ORF">DAMNIGENAA_04050</name>
</gene>
<dbReference type="GO" id="GO:0010181">
    <property type="term" value="F:FMN binding"/>
    <property type="evidence" value="ECO:0007669"/>
    <property type="project" value="InterPro"/>
</dbReference>
<keyword evidence="5" id="KW-1185">Reference proteome</keyword>
<evidence type="ECO:0000259" key="3">
    <source>
        <dbReference type="Pfam" id="PF00724"/>
    </source>
</evidence>
<sequence length="372" mass="40334">MSKLFDSMKLKNLSLNNRFVRSATWEGMAGKDGSSTQKLTDFMVRLVEGGVGLIVSGHTYVSREGQAGPGQLGVYDDTLIPGLISLTDAVHKAGGKIVMQLAHAGCQAAEALTGLTPLGPSSVDGEKGQVCRKANPKEIGGIVEAFGQGAARAKRAGFDGVQIHAAHGYLLSQFLSPFYNKRQDEYGGSIENRARFLLAVYERIRGAVGSEFPVLVKMNAQDFLEGGFSSLEMVQVASMLEKAGIDAIEMSGGTIHSGPRLSPVRMGKLETEEKEVYYREEARLFKEKIRVPLILVGGIRSYHVADKLVEEGLADYISLSRPLIREPGLVNRWRSGDTRKSTCLSDNQCFKPAMAGEGLYCVVEAKEKAKTQ</sequence>